<dbReference type="PANTHER" id="PTHR22904:SF523">
    <property type="entry name" value="STRESS-INDUCED-PHOSPHOPROTEIN 1"/>
    <property type="match status" value="1"/>
</dbReference>
<feature type="region of interest" description="Disordered" evidence="3">
    <location>
        <begin position="62"/>
        <end position="86"/>
    </location>
</feature>
<evidence type="ECO:0000256" key="2">
    <source>
        <dbReference type="ARBA" id="ARBA00022803"/>
    </source>
</evidence>
<evidence type="ECO:0008006" key="6">
    <source>
        <dbReference type="Google" id="ProtNLM"/>
    </source>
</evidence>
<dbReference type="SUPFAM" id="SSF48452">
    <property type="entry name" value="TPR-like"/>
    <property type="match status" value="1"/>
</dbReference>
<protein>
    <recommendedName>
        <fullName evidence="6">Tetratricopeptide repeat protein</fullName>
    </recommendedName>
</protein>
<evidence type="ECO:0000313" key="4">
    <source>
        <dbReference type="EMBL" id="KAF9528349.1"/>
    </source>
</evidence>
<sequence length="356" mass="40901">MLEKEAMKKLFREVKPDPVTGQLNDTDIIQYINAHPNDPMRGAIWLVSLDYFGLTTEERWGDNWDTGDQETTHGKKRAEERGGAPGQSFQLTCKIREGPEVLGIGDDDVRKVSVFLGLPTWNEIEEFTFFNQFKPPFTWIFETDQIRDNIGEKDLKRANESFRKYMKYSEDLKERGNKAFAGGRREEAVAKFQDAAENLDKLLLKKISEPHEKEAQTRLLLAICLSNCSAAIMLVVDGQKDVDGSIKDAERAIIADATCPKSYNRLSRAYEEQGNIFEAQRALARGLCVKKLENHYGLADHFILLRTQEKGLKAMGKEEYESWWNLTFVEDKRMADLMDGLEGSWKKRLEDRRAEF</sequence>
<accession>A0A9P6JQ50</accession>
<keyword evidence="5" id="KW-1185">Reference proteome</keyword>
<dbReference type="PANTHER" id="PTHR22904">
    <property type="entry name" value="TPR REPEAT CONTAINING PROTEIN"/>
    <property type="match status" value="1"/>
</dbReference>
<organism evidence="4 5">
    <name type="scientific">Crepidotus variabilis</name>
    <dbReference type="NCBI Taxonomy" id="179855"/>
    <lineage>
        <taxon>Eukaryota</taxon>
        <taxon>Fungi</taxon>
        <taxon>Dikarya</taxon>
        <taxon>Basidiomycota</taxon>
        <taxon>Agaricomycotina</taxon>
        <taxon>Agaricomycetes</taxon>
        <taxon>Agaricomycetidae</taxon>
        <taxon>Agaricales</taxon>
        <taxon>Agaricineae</taxon>
        <taxon>Crepidotaceae</taxon>
        <taxon>Crepidotus</taxon>
    </lineage>
</organism>
<dbReference type="Gene3D" id="1.25.40.10">
    <property type="entry name" value="Tetratricopeptide repeat domain"/>
    <property type="match status" value="1"/>
</dbReference>
<proteinExistence type="predicted"/>
<reference evidence="4" key="1">
    <citation type="submission" date="2020-11" db="EMBL/GenBank/DDBJ databases">
        <authorList>
            <consortium name="DOE Joint Genome Institute"/>
            <person name="Ahrendt S."/>
            <person name="Riley R."/>
            <person name="Andreopoulos W."/>
            <person name="Labutti K."/>
            <person name="Pangilinan J."/>
            <person name="Ruiz-Duenas F.J."/>
            <person name="Barrasa J.M."/>
            <person name="Sanchez-Garcia M."/>
            <person name="Camarero S."/>
            <person name="Miyauchi S."/>
            <person name="Serrano A."/>
            <person name="Linde D."/>
            <person name="Babiker R."/>
            <person name="Drula E."/>
            <person name="Ayuso-Fernandez I."/>
            <person name="Pacheco R."/>
            <person name="Padilla G."/>
            <person name="Ferreira P."/>
            <person name="Barriuso J."/>
            <person name="Kellner H."/>
            <person name="Castanera R."/>
            <person name="Alfaro M."/>
            <person name="Ramirez L."/>
            <person name="Pisabarro A.G."/>
            <person name="Kuo A."/>
            <person name="Tritt A."/>
            <person name="Lipzen A."/>
            <person name="He G."/>
            <person name="Yan M."/>
            <person name="Ng V."/>
            <person name="Cullen D."/>
            <person name="Martin F."/>
            <person name="Rosso M.-N."/>
            <person name="Henrissat B."/>
            <person name="Hibbett D."/>
            <person name="Martinez A.T."/>
            <person name="Grigoriev I.V."/>
        </authorList>
    </citation>
    <scope>NUCLEOTIDE SEQUENCE</scope>
    <source>
        <strain evidence="4">CBS 506.95</strain>
    </source>
</reference>
<dbReference type="Proteomes" id="UP000807306">
    <property type="component" value="Unassembled WGS sequence"/>
</dbReference>
<dbReference type="OrthoDB" id="2942533at2759"/>
<dbReference type="InterPro" id="IPR011990">
    <property type="entry name" value="TPR-like_helical_dom_sf"/>
</dbReference>
<name>A0A9P6JQ50_9AGAR</name>
<comment type="caution">
    <text evidence="4">The sequence shown here is derived from an EMBL/GenBank/DDBJ whole genome shotgun (WGS) entry which is preliminary data.</text>
</comment>
<evidence type="ECO:0000256" key="1">
    <source>
        <dbReference type="ARBA" id="ARBA00022737"/>
    </source>
</evidence>
<feature type="compositionally biased region" description="Basic and acidic residues" evidence="3">
    <location>
        <begin position="70"/>
        <end position="82"/>
    </location>
</feature>
<evidence type="ECO:0000313" key="5">
    <source>
        <dbReference type="Proteomes" id="UP000807306"/>
    </source>
</evidence>
<dbReference type="EMBL" id="MU157853">
    <property type="protein sequence ID" value="KAF9528349.1"/>
    <property type="molecule type" value="Genomic_DNA"/>
</dbReference>
<keyword evidence="2" id="KW-0802">TPR repeat</keyword>
<keyword evidence="1" id="KW-0677">Repeat</keyword>
<dbReference type="GO" id="GO:0051879">
    <property type="term" value="F:Hsp90 protein binding"/>
    <property type="evidence" value="ECO:0007669"/>
    <property type="project" value="TreeGrafter"/>
</dbReference>
<evidence type="ECO:0000256" key="3">
    <source>
        <dbReference type="SAM" id="MobiDB-lite"/>
    </source>
</evidence>
<gene>
    <name evidence="4" type="ORF">CPB83DRAFT_835841</name>
</gene>
<dbReference type="AlphaFoldDB" id="A0A9P6JQ50"/>